<dbReference type="GO" id="GO:0000976">
    <property type="term" value="F:transcription cis-regulatory region binding"/>
    <property type="evidence" value="ECO:0007669"/>
    <property type="project" value="TreeGrafter"/>
</dbReference>
<organism evidence="11 12">
    <name type="scientific">Azospirillum palustre</name>
    <dbReference type="NCBI Taxonomy" id="2044885"/>
    <lineage>
        <taxon>Bacteria</taxon>
        <taxon>Pseudomonadati</taxon>
        <taxon>Pseudomonadota</taxon>
        <taxon>Alphaproteobacteria</taxon>
        <taxon>Rhodospirillales</taxon>
        <taxon>Azospirillaceae</taxon>
        <taxon>Azospirillum</taxon>
    </lineage>
</organism>
<dbReference type="OrthoDB" id="9802426at2"/>
<dbReference type="GO" id="GO:0000156">
    <property type="term" value="F:phosphorelay response regulator activity"/>
    <property type="evidence" value="ECO:0007669"/>
    <property type="project" value="TreeGrafter"/>
</dbReference>
<evidence type="ECO:0000256" key="5">
    <source>
        <dbReference type="ARBA" id="ARBA00023163"/>
    </source>
</evidence>
<evidence type="ECO:0000256" key="1">
    <source>
        <dbReference type="ARBA" id="ARBA00022553"/>
    </source>
</evidence>
<feature type="domain" description="OmpR/PhoB-type" evidence="10">
    <location>
        <begin position="124"/>
        <end position="223"/>
    </location>
</feature>
<dbReference type="FunFam" id="1.10.10.10:FF:000052">
    <property type="entry name" value="Cell cycle response regulator"/>
    <property type="match status" value="1"/>
</dbReference>
<dbReference type="RefSeq" id="WP_098736190.1">
    <property type="nucleotide sequence ID" value="NZ_PDKW01000039.1"/>
</dbReference>
<dbReference type="InterPro" id="IPR036388">
    <property type="entry name" value="WH-like_DNA-bd_sf"/>
</dbReference>
<evidence type="ECO:0000256" key="8">
    <source>
        <dbReference type="SAM" id="MobiDB-lite"/>
    </source>
</evidence>
<dbReference type="GO" id="GO:0006355">
    <property type="term" value="P:regulation of DNA-templated transcription"/>
    <property type="evidence" value="ECO:0007669"/>
    <property type="project" value="InterPro"/>
</dbReference>
<name>A0A2B8BKY5_9PROT</name>
<feature type="domain" description="Response regulatory" evidence="9">
    <location>
        <begin position="2"/>
        <end position="116"/>
    </location>
</feature>
<proteinExistence type="predicted"/>
<dbReference type="Gene3D" id="6.10.250.690">
    <property type="match status" value="1"/>
</dbReference>
<evidence type="ECO:0000259" key="10">
    <source>
        <dbReference type="PROSITE" id="PS51755"/>
    </source>
</evidence>
<evidence type="ECO:0000256" key="6">
    <source>
        <dbReference type="PROSITE-ProRule" id="PRU00169"/>
    </source>
</evidence>
<dbReference type="Pfam" id="PF00072">
    <property type="entry name" value="Response_reg"/>
    <property type="match status" value="1"/>
</dbReference>
<dbReference type="SMART" id="SM00448">
    <property type="entry name" value="REC"/>
    <property type="match status" value="1"/>
</dbReference>
<keyword evidence="1 6" id="KW-0597">Phosphoprotein</keyword>
<keyword evidence="4 7" id="KW-0238">DNA-binding</keyword>
<dbReference type="CDD" id="cd17616">
    <property type="entry name" value="REC_OmpR_CtrA"/>
    <property type="match status" value="1"/>
</dbReference>
<keyword evidence="2" id="KW-0902">Two-component regulatory system</keyword>
<dbReference type="Gene3D" id="1.10.10.10">
    <property type="entry name" value="Winged helix-like DNA-binding domain superfamily/Winged helix DNA-binding domain"/>
    <property type="match status" value="1"/>
</dbReference>
<feature type="region of interest" description="Disordered" evidence="8">
    <location>
        <begin position="226"/>
        <end position="246"/>
    </location>
</feature>
<dbReference type="EMBL" id="PDKW01000039">
    <property type="protein sequence ID" value="PGH58208.1"/>
    <property type="molecule type" value="Genomic_DNA"/>
</dbReference>
<keyword evidence="12" id="KW-1185">Reference proteome</keyword>
<evidence type="ECO:0000259" key="9">
    <source>
        <dbReference type="PROSITE" id="PS50110"/>
    </source>
</evidence>
<dbReference type="Pfam" id="PF00486">
    <property type="entry name" value="Trans_reg_C"/>
    <property type="match status" value="1"/>
</dbReference>
<dbReference type="PROSITE" id="PS50110">
    <property type="entry name" value="RESPONSE_REGULATORY"/>
    <property type="match status" value="1"/>
</dbReference>
<dbReference type="InterPro" id="IPR011006">
    <property type="entry name" value="CheY-like_superfamily"/>
</dbReference>
<dbReference type="Gene3D" id="3.40.50.2300">
    <property type="match status" value="1"/>
</dbReference>
<dbReference type="Proteomes" id="UP000225379">
    <property type="component" value="Unassembled WGS sequence"/>
</dbReference>
<dbReference type="NCBIfam" id="NF045991">
    <property type="entry name" value="RespRegCtrARhodob"/>
    <property type="match status" value="1"/>
</dbReference>
<dbReference type="GO" id="GO:0032993">
    <property type="term" value="C:protein-DNA complex"/>
    <property type="evidence" value="ECO:0007669"/>
    <property type="project" value="TreeGrafter"/>
</dbReference>
<comment type="caution">
    <text evidence="11">The sequence shown here is derived from an EMBL/GenBank/DDBJ whole genome shotgun (WGS) entry which is preliminary data.</text>
</comment>
<protein>
    <submittedName>
        <fullName evidence="11">DNA-binding response regulator</fullName>
    </submittedName>
</protein>
<evidence type="ECO:0000256" key="4">
    <source>
        <dbReference type="ARBA" id="ARBA00023125"/>
    </source>
</evidence>
<evidence type="ECO:0000256" key="7">
    <source>
        <dbReference type="PROSITE-ProRule" id="PRU01091"/>
    </source>
</evidence>
<gene>
    <name evidence="11" type="ORF">CRT60_09755</name>
</gene>
<feature type="DNA-binding region" description="OmpR/PhoB-type" evidence="7">
    <location>
        <begin position="124"/>
        <end position="223"/>
    </location>
</feature>
<feature type="modified residue" description="4-aspartylphosphate" evidence="6">
    <location>
        <position position="51"/>
    </location>
</feature>
<dbReference type="InterPro" id="IPR001789">
    <property type="entry name" value="Sig_transdc_resp-reg_receiver"/>
</dbReference>
<dbReference type="PANTHER" id="PTHR48111:SF22">
    <property type="entry name" value="REGULATOR OF RPOS"/>
    <property type="match status" value="1"/>
</dbReference>
<sequence>MRVLLVEDDSSVAKSIELMLNTEGFIVDSTDLGEDGLEIGKLYDYDIIILDLMLPDIDGYEVLRRLRAARVTTPILILSGLTEMDNKIKGLGFGADDYLTKPFDKRELIARIQAIVRRSKGHSDSIIRTGRLTVNLDTRTVEVDQSPLHLTGKEYGILELLSLRKGTTLTKEMFLNHLYGGMDEPELKIIDVFVCKLRKKLAAATQGDNYIETVWGRGYVLRDPHEEIVEGNPPPPPRVPQQQAAG</sequence>
<evidence type="ECO:0000313" key="12">
    <source>
        <dbReference type="Proteomes" id="UP000225379"/>
    </source>
</evidence>
<dbReference type="InterPro" id="IPR001867">
    <property type="entry name" value="OmpR/PhoB-type_DNA-bd"/>
</dbReference>
<evidence type="ECO:0000256" key="2">
    <source>
        <dbReference type="ARBA" id="ARBA00023012"/>
    </source>
</evidence>
<dbReference type="AlphaFoldDB" id="A0A2B8BKY5"/>
<dbReference type="InterPro" id="IPR039420">
    <property type="entry name" value="WalR-like"/>
</dbReference>
<reference evidence="12" key="1">
    <citation type="submission" date="2017-10" db="EMBL/GenBank/DDBJ databases">
        <authorList>
            <person name="Kravchenko I.K."/>
            <person name="Grouzdev D.S."/>
        </authorList>
    </citation>
    <scope>NUCLEOTIDE SEQUENCE [LARGE SCALE GENOMIC DNA]</scope>
    <source>
        <strain evidence="12">B2</strain>
    </source>
</reference>
<keyword evidence="3" id="KW-0805">Transcription regulation</keyword>
<dbReference type="SMART" id="SM00862">
    <property type="entry name" value="Trans_reg_C"/>
    <property type="match status" value="1"/>
</dbReference>
<evidence type="ECO:0000313" key="11">
    <source>
        <dbReference type="EMBL" id="PGH58208.1"/>
    </source>
</evidence>
<keyword evidence="5" id="KW-0804">Transcription</keyword>
<dbReference type="CDD" id="cd00383">
    <property type="entry name" value="trans_reg_C"/>
    <property type="match status" value="1"/>
</dbReference>
<dbReference type="SUPFAM" id="SSF52172">
    <property type="entry name" value="CheY-like"/>
    <property type="match status" value="1"/>
</dbReference>
<dbReference type="PROSITE" id="PS51755">
    <property type="entry name" value="OMPR_PHOB"/>
    <property type="match status" value="1"/>
</dbReference>
<dbReference type="GO" id="GO:0005829">
    <property type="term" value="C:cytosol"/>
    <property type="evidence" value="ECO:0007669"/>
    <property type="project" value="TreeGrafter"/>
</dbReference>
<accession>A0A2B8BKY5</accession>
<evidence type="ECO:0000256" key="3">
    <source>
        <dbReference type="ARBA" id="ARBA00023015"/>
    </source>
</evidence>
<dbReference type="PANTHER" id="PTHR48111">
    <property type="entry name" value="REGULATOR OF RPOS"/>
    <property type="match status" value="1"/>
</dbReference>